<gene>
    <name evidence="2" type="ORF">HH1059_11630</name>
</gene>
<dbReference type="KEGG" id="hhk:HH1059_11630"/>
<feature type="compositionally biased region" description="Polar residues" evidence="1">
    <location>
        <begin position="65"/>
        <end position="77"/>
    </location>
</feature>
<proteinExistence type="predicted"/>
<reference evidence="2" key="1">
    <citation type="submission" date="2016-02" db="EMBL/GenBank/DDBJ databases">
        <title>Halorhodospira halochloris DSM-1059 complete genome, version 2.</title>
        <authorList>
            <person name="Tsukatani Y."/>
        </authorList>
    </citation>
    <scope>NUCLEOTIDE SEQUENCE</scope>
    <source>
        <strain evidence="2">DSM 1059</strain>
    </source>
</reference>
<dbReference type="Proteomes" id="UP000218890">
    <property type="component" value="Chromosome"/>
</dbReference>
<accession>A0A0X8X9B7</accession>
<organism evidence="2 3">
    <name type="scientific">Halorhodospira halochloris</name>
    <name type="common">Ectothiorhodospira halochloris</name>
    <dbReference type="NCBI Taxonomy" id="1052"/>
    <lineage>
        <taxon>Bacteria</taxon>
        <taxon>Pseudomonadati</taxon>
        <taxon>Pseudomonadota</taxon>
        <taxon>Gammaproteobacteria</taxon>
        <taxon>Chromatiales</taxon>
        <taxon>Ectothiorhodospiraceae</taxon>
        <taxon>Halorhodospira</taxon>
    </lineage>
</organism>
<keyword evidence="3" id="KW-1185">Reference proteome</keyword>
<sequence>MISDHDHQAGQMATVDSIDQGLARILIGPEASMEIVPLNRLPNGTVEGDTVTVFMPESGDIAEATFSNAPGGNNENPTAGDLGSLDLHDRDY</sequence>
<dbReference type="AlphaFoldDB" id="A0A0X8X9B7"/>
<name>A0A0X8X9B7_HALHR</name>
<dbReference type="EMBL" id="AP017372">
    <property type="protein sequence ID" value="BAU57856.1"/>
    <property type="molecule type" value="Genomic_DNA"/>
</dbReference>
<protein>
    <submittedName>
        <fullName evidence="2">Uncharacterized protein</fullName>
    </submittedName>
</protein>
<evidence type="ECO:0000313" key="2">
    <source>
        <dbReference type="EMBL" id="BAU57856.1"/>
    </source>
</evidence>
<dbReference type="RefSeq" id="WP_096409187.1">
    <property type="nucleotide sequence ID" value="NZ_AP017372.2"/>
</dbReference>
<evidence type="ECO:0000256" key="1">
    <source>
        <dbReference type="SAM" id="MobiDB-lite"/>
    </source>
</evidence>
<feature type="region of interest" description="Disordered" evidence="1">
    <location>
        <begin position="63"/>
        <end position="92"/>
    </location>
</feature>
<evidence type="ECO:0000313" key="3">
    <source>
        <dbReference type="Proteomes" id="UP000218890"/>
    </source>
</evidence>